<dbReference type="HAMAP" id="MF_00651">
    <property type="entry name" value="Nuclease_YqgF"/>
    <property type="match status" value="1"/>
</dbReference>
<dbReference type="Pfam" id="PF03652">
    <property type="entry name" value="RuvX"/>
    <property type="match status" value="1"/>
</dbReference>
<dbReference type="AlphaFoldDB" id="A0A7V2WVI4"/>
<keyword evidence="3 5" id="KW-0540">Nuclease</keyword>
<evidence type="ECO:0000256" key="1">
    <source>
        <dbReference type="ARBA" id="ARBA00022490"/>
    </source>
</evidence>
<keyword evidence="4 5" id="KW-0378">Hydrolase</keyword>
<dbReference type="CDD" id="cd16964">
    <property type="entry name" value="YqgF"/>
    <property type="match status" value="1"/>
</dbReference>
<comment type="caution">
    <text evidence="7">The sequence shown here is derived from an EMBL/GenBank/DDBJ whole genome shotgun (WGS) entry which is preliminary data.</text>
</comment>
<dbReference type="Proteomes" id="UP000885750">
    <property type="component" value="Unassembled WGS sequence"/>
</dbReference>
<dbReference type="InterPro" id="IPR006641">
    <property type="entry name" value="YqgF/RNaseH-like_dom"/>
</dbReference>
<dbReference type="SMART" id="SM00732">
    <property type="entry name" value="YqgFc"/>
    <property type="match status" value="1"/>
</dbReference>
<dbReference type="EMBL" id="DRMS01000377">
    <property type="protein sequence ID" value="HFC93143.1"/>
    <property type="molecule type" value="Genomic_DNA"/>
</dbReference>
<dbReference type="Gene3D" id="3.30.420.140">
    <property type="entry name" value="YqgF/RNase H-like domain"/>
    <property type="match status" value="1"/>
</dbReference>
<keyword evidence="2 5" id="KW-0690">Ribosome biogenesis</keyword>
<keyword evidence="1 5" id="KW-0963">Cytoplasm</keyword>
<dbReference type="NCBIfam" id="TIGR00250">
    <property type="entry name" value="RNAse_H_YqgF"/>
    <property type="match status" value="1"/>
</dbReference>
<dbReference type="InterPro" id="IPR012337">
    <property type="entry name" value="RNaseH-like_sf"/>
</dbReference>
<organism evidence="7">
    <name type="scientific">Leucothrix mucor</name>
    <dbReference type="NCBI Taxonomy" id="45248"/>
    <lineage>
        <taxon>Bacteria</taxon>
        <taxon>Pseudomonadati</taxon>
        <taxon>Pseudomonadota</taxon>
        <taxon>Gammaproteobacteria</taxon>
        <taxon>Thiotrichales</taxon>
        <taxon>Thiotrichaceae</taxon>
        <taxon>Leucothrix</taxon>
    </lineage>
</organism>
<dbReference type="InterPro" id="IPR037027">
    <property type="entry name" value="YqgF/RNaseH-like_dom_sf"/>
</dbReference>
<protein>
    <recommendedName>
        <fullName evidence="5">Putative pre-16S rRNA nuclease</fullName>
        <ecNumber evidence="5">3.1.-.-</ecNumber>
    </recommendedName>
</protein>
<comment type="function">
    <text evidence="5">Could be a nuclease involved in processing of the 5'-end of pre-16S rRNA.</text>
</comment>
<dbReference type="GO" id="GO:0004518">
    <property type="term" value="F:nuclease activity"/>
    <property type="evidence" value="ECO:0007669"/>
    <property type="project" value="UniProtKB-KW"/>
</dbReference>
<reference evidence="7" key="1">
    <citation type="journal article" date="2020" name="mSystems">
        <title>Genome- and Community-Level Interaction Insights into Carbon Utilization and Element Cycling Functions of Hydrothermarchaeota in Hydrothermal Sediment.</title>
        <authorList>
            <person name="Zhou Z."/>
            <person name="Liu Y."/>
            <person name="Xu W."/>
            <person name="Pan J."/>
            <person name="Luo Z.H."/>
            <person name="Li M."/>
        </authorList>
    </citation>
    <scope>NUCLEOTIDE SEQUENCE [LARGE SCALE GENOMIC DNA]</scope>
    <source>
        <strain evidence="7">HyVt-493</strain>
    </source>
</reference>
<evidence type="ECO:0000256" key="2">
    <source>
        <dbReference type="ARBA" id="ARBA00022517"/>
    </source>
</evidence>
<dbReference type="PANTHER" id="PTHR33317">
    <property type="entry name" value="POLYNUCLEOTIDYL TRANSFERASE, RIBONUCLEASE H-LIKE SUPERFAMILY PROTEIN"/>
    <property type="match status" value="1"/>
</dbReference>
<dbReference type="PANTHER" id="PTHR33317:SF4">
    <property type="entry name" value="POLYNUCLEOTIDYL TRANSFERASE, RIBONUCLEASE H-LIKE SUPERFAMILY PROTEIN"/>
    <property type="match status" value="1"/>
</dbReference>
<gene>
    <name evidence="7" type="primary">ruvX</name>
    <name evidence="7" type="ORF">ENJ51_10060</name>
</gene>
<comment type="similarity">
    <text evidence="5">Belongs to the YqgF HJR family.</text>
</comment>
<feature type="domain" description="YqgF/RNase H-like" evidence="6">
    <location>
        <begin position="2"/>
        <end position="102"/>
    </location>
</feature>
<dbReference type="GO" id="GO:0016788">
    <property type="term" value="F:hydrolase activity, acting on ester bonds"/>
    <property type="evidence" value="ECO:0007669"/>
    <property type="project" value="UniProtKB-UniRule"/>
</dbReference>
<comment type="subcellular location">
    <subcellularLocation>
        <location evidence="5">Cytoplasm</location>
    </subcellularLocation>
</comment>
<dbReference type="InterPro" id="IPR005227">
    <property type="entry name" value="YqgF"/>
</dbReference>
<dbReference type="SUPFAM" id="SSF53098">
    <property type="entry name" value="Ribonuclease H-like"/>
    <property type="match status" value="1"/>
</dbReference>
<dbReference type="GO" id="GO:0000967">
    <property type="term" value="P:rRNA 5'-end processing"/>
    <property type="evidence" value="ECO:0007669"/>
    <property type="project" value="UniProtKB-UniRule"/>
</dbReference>
<name>A0A7V2WVI4_LEUMU</name>
<sequence>MSTVICFDFGLVRTGIAIGNTITTTAMPECTLQSKNNKPNWDAITRIISEWQPSQLVVGLPTELDGSDTDATKAVRRFCNQLKGRYHLPVAQENEQYTSIEAAQRLKETRQRGRKKKISKEDVDQIAAVIILENYFAHHEQ</sequence>
<evidence type="ECO:0000259" key="6">
    <source>
        <dbReference type="SMART" id="SM00732"/>
    </source>
</evidence>
<dbReference type="GO" id="GO:0005829">
    <property type="term" value="C:cytosol"/>
    <property type="evidence" value="ECO:0007669"/>
    <property type="project" value="TreeGrafter"/>
</dbReference>
<evidence type="ECO:0000256" key="3">
    <source>
        <dbReference type="ARBA" id="ARBA00022722"/>
    </source>
</evidence>
<evidence type="ECO:0000313" key="7">
    <source>
        <dbReference type="EMBL" id="HFC93143.1"/>
    </source>
</evidence>
<evidence type="ECO:0000256" key="5">
    <source>
        <dbReference type="HAMAP-Rule" id="MF_00651"/>
    </source>
</evidence>
<accession>A0A7V2WVI4</accession>
<proteinExistence type="inferred from homology"/>
<dbReference type="EC" id="3.1.-.-" evidence="5"/>
<evidence type="ECO:0000256" key="4">
    <source>
        <dbReference type="ARBA" id="ARBA00022801"/>
    </source>
</evidence>